<proteinExistence type="predicted"/>
<evidence type="ECO:0000313" key="2">
    <source>
        <dbReference type="Proteomes" id="UP000182788"/>
    </source>
</evidence>
<comment type="caution">
    <text evidence="1">The sequence shown here is derived from an EMBL/GenBank/DDBJ whole genome shotgun (WGS) entry which is preliminary data.</text>
</comment>
<dbReference type="EMBL" id="MAOI01000112">
    <property type="protein sequence ID" value="OJD74335.1"/>
    <property type="molecule type" value="Genomic_DNA"/>
</dbReference>
<accession>A0A1J9VD02</accession>
<reference evidence="1 2" key="1">
    <citation type="submission" date="2016-06" db="EMBL/GenBank/DDBJ databases">
        <title>First insights into the genetic diversity and population structure of in the Bacillus cereus group bacteria from diverse marine environments.</title>
        <authorList>
            <person name="Liu Y."/>
            <person name="Lai Q."/>
            <person name="Shao Z."/>
        </authorList>
    </citation>
    <scope>NUCLEOTIDE SEQUENCE [LARGE SCALE GENOMIC DNA]</scope>
    <source>
        <strain evidence="1 2">NH24A2</strain>
    </source>
</reference>
<dbReference type="Proteomes" id="UP000182788">
    <property type="component" value="Unassembled WGS sequence"/>
</dbReference>
<evidence type="ECO:0008006" key="3">
    <source>
        <dbReference type="Google" id="ProtNLM"/>
    </source>
</evidence>
<name>A0A1J9VD02_9BACI</name>
<sequence>MLQQLFTSPILSAQALHPGYDDHASDVFLVKTETEEVIVRSSKMTEEPNDDFWWGCQNLFGIDPRNVHHLETIHTLLKKAYYLTHPDYFTKTCFRWTRVCYRRKTSRKYAAIIYRTT</sequence>
<evidence type="ECO:0000313" key="1">
    <source>
        <dbReference type="EMBL" id="OJD74335.1"/>
    </source>
</evidence>
<organism evidence="1 2">
    <name type="scientific">Bacillus paramycoides</name>
    <dbReference type="NCBI Taxonomy" id="2026194"/>
    <lineage>
        <taxon>Bacteria</taxon>
        <taxon>Bacillati</taxon>
        <taxon>Bacillota</taxon>
        <taxon>Bacilli</taxon>
        <taxon>Bacillales</taxon>
        <taxon>Bacillaceae</taxon>
        <taxon>Bacillus</taxon>
        <taxon>Bacillus cereus group</taxon>
    </lineage>
</organism>
<dbReference type="AlphaFoldDB" id="A0A1J9VD02"/>
<protein>
    <recommendedName>
        <fullName evidence="3">Aminoglycoside phosphotransferase domain-containing protein</fullName>
    </recommendedName>
</protein>
<gene>
    <name evidence="1" type="ORF">BAU28_04930</name>
</gene>